<organism evidence="1 2">
    <name type="scientific">Gaoshiqia sediminis</name>
    <dbReference type="NCBI Taxonomy" id="2986998"/>
    <lineage>
        <taxon>Bacteria</taxon>
        <taxon>Pseudomonadati</taxon>
        <taxon>Bacteroidota</taxon>
        <taxon>Bacteroidia</taxon>
        <taxon>Marinilabiliales</taxon>
        <taxon>Prolixibacteraceae</taxon>
        <taxon>Gaoshiqia</taxon>
    </lineage>
</organism>
<dbReference type="Pfam" id="PF21699">
    <property type="entry name" value="TM1266-like"/>
    <property type="match status" value="1"/>
</dbReference>
<dbReference type="RefSeq" id="WP_282592354.1">
    <property type="nucleotide sequence ID" value="NZ_JAPAAF010000021.1"/>
</dbReference>
<dbReference type="InterPro" id="IPR045865">
    <property type="entry name" value="ACT-like_dom_sf"/>
</dbReference>
<accession>A0AA41Y858</accession>
<gene>
    <name evidence="1" type="ORF">N2K84_13530</name>
</gene>
<protein>
    <recommendedName>
        <fullName evidence="3">CopG family transcriptional regulator</fullName>
    </recommendedName>
</protein>
<reference evidence="1" key="1">
    <citation type="submission" date="2022-10" db="EMBL/GenBank/DDBJ databases">
        <title>Gaoshiqiia sediminis gen. nov., sp. nov., isolated from coastal sediment.</title>
        <authorList>
            <person name="Yu W.X."/>
            <person name="Mu D.S."/>
            <person name="Du J.Z."/>
            <person name="Liang Y.Q."/>
        </authorList>
    </citation>
    <scope>NUCLEOTIDE SEQUENCE</scope>
    <source>
        <strain evidence="1">A06</strain>
    </source>
</reference>
<sequence>MNTKKRLGFVGIIIDDRNSCAATVNEILSNHADLILARTGVPHIKGNTSVITLVVDSTTDDLGKLTGRLGSIEGVQVKSGLAKK</sequence>
<comment type="caution">
    <text evidence="1">The sequence shown here is derived from an EMBL/GenBank/DDBJ whole genome shotgun (WGS) entry which is preliminary data.</text>
</comment>
<keyword evidence="2" id="KW-1185">Reference proteome</keyword>
<dbReference type="Gene3D" id="3.30.70.1150">
    <property type="entry name" value="ACT-like. Chain A, domain 2"/>
    <property type="match status" value="1"/>
</dbReference>
<dbReference type="InterPro" id="IPR023860">
    <property type="entry name" value="FeFe-hyd_TM1266"/>
</dbReference>
<evidence type="ECO:0000313" key="2">
    <source>
        <dbReference type="Proteomes" id="UP001163821"/>
    </source>
</evidence>
<dbReference type="Proteomes" id="UP001163821">
    <property type="component" value="Unassembled WGS sequence"/>
</dbReference>
<proteinExistence type="predicted"/>
<dbReference type="EMBL" id="JAPAAF010000021">
    <property type="protein sequence ID" value="MCW0483759.1"/>
    <property type="molecule type" value="Genomic_DNA"/>
</dbReference>
<dbReference type="InterPro" id="IPR027271">
    <property type="entry name" value="Acetolactate_synth/TF_NikR_C"/>
</dbReference>
<dbReference type="NCBIfam" id="TIGR03959">
    <property type="entry name" value="hyd_TM1266"/>
    <property type="match status" value="1"/>
</dbReference>
<evidence type="ECO:0000313" key="1">
    <source>
        <dbReference type="EMBL" id="MCW0483759.1"/>
    </source>
</evidence>
<dbReference type="SUPFAM" id="SSF55021">
    <property type="entry name" value="ACT-like"/>
    <property type="match status" value="1"/>
</dbReference>
<evidence type="ECO:0008006" key="3">
    <source>
        <dbReference type="Google" id="ProtNLM"/>
    </source>
</evidence>
<name>A0AA41Y858_9BACT</name>
<dbReference type="AlphaFoldDB" id="A0AA41Y858"/>